<evidence type="ECO:0000313" key="4">
    <source>
        <dbReference type="Proteomes" id="UP001597079"/>
    </source>
</evidence>
<dbReference type="SMART" id="SM00858">
    <property type="entry name" value="SAF"/>
    <property type="match status" value="1"/>
</dbReference>
<keyword evidence="4" id="KW-1185">Reference proteome</keyword>
<gene>
    <name evidence="3" type="ORF">ACFSB2_03205</name>
</gene>
<comment type="caution">
    <text evidence="3">The sequence shown here is derived from an EMBL/GenBank/DDBJ whole genome shotgun (WGS) entry which is preliminary data.</text>
</comment>
<dbReference type="Pfam" id="PF08666">
    <property type="entry name" value="SAF"/>
    <property type="match status" value="1"/>
</dbReference>
<protein>
    <submittedName>
        <fullName evidence="3">UxaA family hydrolase</fullName>
    </submittedName>
</protein>
<name>A0ABW4JDL3_9BACL</name>
<evidence type="ECO:0000259" key="2">
    <source>
        <dbReference type="SMART" id="SM00858"/>
    </source>
</evidence>
<dbReference type="Gene3D" id="2.30.130.110">
    <property type="match status" value="1"/>
</dbReference>
<feature type="domain" description="SAF" evidence="2">
    <location>
        <begin position="11"/>
        <end position="86"/>
    </location>
</feature>
<dbReference type="CDD" id="cd11613">
    <property type="entry name" value="SAF_AH_GD"/>
    <property type="match status" value="1"/>
</dbReference>
<dbReference type="EMBL" id="JBHUCX010000013">
    <property type="protein sequence ID" value="MFD1673716.1"/>
    <property type="molecule type" value="Genomic_DNA"/>
</dbReference>
<proteinExistence type="predicted"/>
<dbReference type="GO" id="GO:0016787">
    <property type="term" value="F:hydrolase activity"/>
    <property type="evidence" value="ECO:0007669"/>
    <property type="project" value="UniProtKB-KW"/>
</dbReference>
<organism evidence="3 4">
    <name type="scientific">Alicyclobacillus fodiniaquatilis</name>
    <dbReference type="NCBI Taxonomy" id="1661150"/>
    <lineage>
        <taxon>Bacteria</taxon>
        <taxon>Bacillati</taxon>
        <taxon>Bacillota</taxon>
        <taxon>Bacilli</taxon>
        <taxon>Bacillales</taxon>
        <taxon>Alicyclobacillaceae</taxon>
        <taxon>Alicyclobacillus</taxon>
    </lineage>
</organism>
<sequence length="101" mass="10984">MRELLLISQQDNVATALRDLSAGEDARFFVQGEEQCIAIHEAIPFGHKVAITDISPGELIVKYGEVIGRCTQAIAVGHHVHIHNVEGIRGRGDLSQGDETN</sequence>
<dbReference type="RefSeq" id="WP_377941206.1">
    <property type="nucleotide sequence ID" value="NZ_JBHUCX010000013.1"/>
</dbReference>
<dbReference type="InterPro" id="IPR052172">
    <property type="entry name" value="UxaA_altronate/galactarate_dh"/>
</dbReference>
<dbReference type="PANTHER" id="PTHR30536:SF5">
    <property type="entry name" value="ALTRONATE DEHYDRATASE"/>
    <property type="match status" value="1"/>
</dbReference>
<dbReference type="PANTHER" id="PTHR30536">
    <property type="entry name" value="ALTRONATE/GALACTARATE DEHYDRATASE"/>
    <property type="match status" value="1"/>
</dbReference>
<keyword evidence="1" id="KW-0456">Lyase</keyword>
<dbReference type="Proteomes" id="UP001597079">
    <property type="component" value="Unassembled WGS sequence"/>
</dbReference>
<accession>A0ABW4JDL3</accession>
<evidence type="ECO:0000256" key="1">
    <source>
        <dbReference type="ARBA" id="ARBA00023239"/>
    </source>
</evidence>
<evidence type="ECO:0000313" key="3">
    <source>
        <dbReference type="EMBL" id="MFD1673716.1"/>
    </source>
</evidence>
<dbReference type="InterPro" id="IPR013974">
    <property type="entry name" value="SAF"/>
</dbReference>
<keyword evidence="3" id="KW-0378">Hydrolase</keyword>
<reference evidence="4" key="1">
    <citation type="journal article" date="2019" name="Int. J. Syst. Evol. Microbiol.">
        <title>The Global Catalogue of Microorganisms (GCM) 10K type strain sequencing project: providing services to taxonomists for standard genome sequencing and annotation.</title>
        <authorList>
            <consortium name="The Broad Institute Genomics Platform"/>
            <consortium name="The Broad Institute Genome Sequencing Center for Infectious Disease"/>
            <person name="Wu L."/>
            <person name="Ma J."/>
        </authorList>
    </citation>
    <scope>NUCLEOTIDE SEQUENCE [LARGE SCALE GENOMIC DNA]</scope>
    <source>
        <strain evidence="4">CGMCC 1.12286</strain>
    </source>
</reference>
<dbReference type="InterPro" id="IPR044144">
    <property type="entry name" value="SAF_UxaA/GarD"/>
</dbReference>